<keyword evidence="3" id="KW-1185">Reference proteome</keyword>
<feature type="transmembrane region" description="Helical" evidence="1">
    <location>
        <begin position="31"/>
        <end position="51"/>
    </location>
</feature>
<proteinExistence type="predicted"/>
<evidence type="ECO:0000313" key="2">
    <source>
        <dbReference type="EMBL" id="CAG8792599.1"/>
    </source>
</evidence>
<comment type="caution">
    <text evidence="2">The sequence shown here is derived from an EMBL/GenBank/DDBJ whole genome shotgun (WGS) entry which is preliminary data.</text>
</comment>
<evidence type="ECO:0000256" key="1">
    <source>
        <dbReference type="SAM" id="Phobius"/>
    </source>
</evidence>
<organism evidence="2 3">
    <name type="scientific">Racocetra fulgida</name>
    <dbReference type="NCBI Taxonomy" id="60492"/>
    <lineage>
        <taxon>Eukaryota</taxon>
        <taxon>Fungi</taxon>
        <taxon>Fungi incertae sedis</taxon>
        <taxon>Mucoromycota</taxon>
        <taxon>Glomeromycotina</taxon>
        <taxon>Glomeromycetes</taxon>
        <taxon>Diversisporales</taxon>
        <taxon>Gigasporaceae</taxon>
        <taxon>Racocetra</taxon>
    </lineage>
</organism>
<keyword evidence="1" id="KW-0472">Membrane</keyword>
<feature type="non-terminal residue" evidence="2">
    <location>
        <position position="1"/>
    </location>
</feature>
<keyword evidence="1" id="KW-1133">Transmembrane helix</keyword>
<gene>
    <name evidence="2" type="ORF">RFULGI_LOCUS16895</name>
</gene>
<evidence type="ECO:0000313" key="3">
    <source>
        <dbReference type="Proteomes" id="UP000789396"/>
    </source>
</evidence>
<reference evidence="2" key="1">
    <citation type="submission" date="2021-06" db="EMBL/GenBank/DDBJ databases">
        <authorList>
            <person name="Kallberg Y."/>
            <person name="Tangrot J."/>
            <person name="Rosling A."/>
        </authorList>
    </citation>
    <scope>NUCLEOTIDE SEQUENCE</scope>
    <source>
        <strain evidence="2">IN212</strain>
    </source>
</reference>
<dbReference type="Proteomes" id="UP000789396">
    <property type="component" value="Unassembled WGS sequence"/>
</dbReference>
<feature type="non-terminal residue" evidence="2">
    <location>
        <position position="55"/>
    </location>
</feature>
<name>A0A9N9P6Y1_9GLOM</name>
<accession>A0A9N9P6Y1</accession>
<keyword evidence="1" id="KW-0812">Transmembrane</keyword>
<sequence>ATYIPDTSLFPIDDPEAPKVYYEAKMRPIEYTIIGIISGFSVYLALMSYLLSKEF</sequence>
<dbReference type="OrthoDB" id="2448307at2759"/>
<protein>
    <submittedName>
        <fullName evidence="2">6458_t:CDS:1</fullName>
    </submittedName>
</protein>
<dbReference type="AlphaFoldDB" id="A0A9N9P6Y1"/>
<dbReference type="EMBL" id="CAJVPZ010062846">
    <property type="protein sequence ID" value="CAG8792599.1"/>
    <property type="molecule type" value="Genomic_DNA"/>
</dbReference>